<comment type="subcellular location">
    <subcellularLocation>
        <location evidence="1">Cell membrane</location>
        <topology evidence="1">Multi-pass membrane protein</topology>
    </subcellularLocation>
</comment>
<keyword evidence="5 8" id="KW-0812">Transmembrane</keyword>
<feature type="transmembrane region" description="Helical" evidence="8">
    <location>
        <begin position="107"/>
        <end position="134"/>
    </location>
</feature>
<evidence type="ECO:0000256" key="7">
    <source>
        <dbReference type="ARBA" id="ARBA00023136"/>
    </source>
</evidence>
<feature type="transmembrane region" description="Helical" evidence="8">
    <location>
        <begin position="250"/>
        <end position="270"/>
    </location>
</feature>
<dbReference type="EMBL" id="CP034338">
    <property type="protein sequence ID" value="AZL66213.1"/>
    <property type="molecule type" value="Genomic_DNA"/>
</dbReference>
<comment type="similarity">
    <text evidence="2">Belongs to the auxin efflux carrier (TC 2.A.69) family.</text>
</comment>
<proteinExistence type="inferred from homology"/>
<dbReference type="InterPro" id="IPR038770">
    <property type="entry name" value="Na+/solute_symporter_sf"/>
</dbReference>
<evidence type="ECO:0000256" key="8">
    <source>
        <dbReference type="SAM" id="Phobius"/>
    </source>
</evidence>
<dbReference type="GO" id="GO:0055085">
    <property type="term" value="P:transmembrane transport"/>
    <property type="evidence" value="ECO:0007669"/>
    <property type="project" value="InterPro"/>
</dbReference>
<keyword evidence="7 8" id="KW-0472">Membrane</keyword>
<protein>
    <submittedName>
        <fullName evidence="9">AEC family transporter</fullName>
    </submittedName>
</protein>
<evidence type="ECO:0000256" key="3">
    <source>
        <dbReference type="ARBA" id="ARBA00022448"/>
    </source>
</evidence>
<dbReference type="Pfam" id="PF03547">
    <property type="entry name" value="Mem_trans"/>
    <property type="match status" value="2"/>
</dbReference>
<feature type="transmembrane region" description="Helical" evidence="8">
    <location>
        <begin position="191"/>
        <end position="213"/>
    </location>
</feature>
<dbReference type="PANTHER" id="PTHR36838:SF4">
    <property type="entry name" value="AUXIN EFFLUX CARRIER FAMILY PROTEIN"/>
    <property type="match status" value="1"/>
</dbReference>
<evidence type="ECO:0000313" key="10">
    <source>
        <dbReference type="Proteomes" id="UP000268230"/>
    </source>
</evidence>
<sequence>MINSLFAILPIFLLIVVGYASKRWVLNDDGWWKYVDKLVYYLFFPALLILDVSRADFSGGETSAAIAATMMATLAVGALIFIGRVFVKTRNDLFTSIFQGGVRYNSYVFIALAHSLYGVEGVALSGVFVAYLIVLTNVMSVLVMNHFGDTGRKSLAGMFGALVKNPLIIAAILGLVMNNLGVGFGGAIEQFMTYLAGAATPLSLMSVGAGLMFNLQANRVLATLYVVGLKLMLMPMITFGLLLALGASGVAANVALLYACVPCAGNAYILARQMGGDAPAMASMITWTTLVSTLSITLIVSTLTL</sequence>
<reference evidence="9 10" key="1">
    <citation type="submission" date="2018-12" db="EMBL/GenBank/DDBJ databases">
        <authorList>
            <person name="Li S."/>
            <person name="Yang R."/>
            <person name="Chen G."/>
            <person name="Zou L."/>
            <person name="Zhang C."/>
            <person name="Chen Y."/>
            <person name="Liu Z."/>
            <person name="Li Y."/>
            <person name="Yan Y."/>
            <person name="Huang M."/>
            <person name="Chen T."/>
        </authorList>
    </citation>
    <scope>NUCLEOTIDE SEQUENCE [LARGE SCALE GENOMIC DNA]</scope>
    <source>
        <strain evidence="9 10">1257</strain>
    </source>
</reference>
<dbReference type="Gene3D" id="1.20.1530.20">
    <property type="match status" value="1"/>
</dbReference>
<dbReference type="InterPro" id="IPR004776">
    <property type="entry name" value="Mem_transp_PIN-like"/>
</dbReference>
<dbReference type="AlphaFoldDB" id="A0A3S8UD49"/>
<feature type="transmembrane region" description="Helical" evidence="8">
    <location>
        <begin position="64"/>
        <end position="87"/>
    </location>
</feature>
<feature type="transmembrane region" description="Helical" evidence="8">
    <location>
        <begin position="220"/>
        <end position="244"/>
    </location>
</feature>
<evidence type="ECO:0000256" key="4">
    <source>
        <dbReference type="ARBA" id="ARBA00022475"/>
    </source>
</evidence>
<feature type="transmembrane region" description="Helical" evidence="8">
    <location>
        <begin position="155"/>
        <end position="176"/>
    </location>
</feature>
<keyword evidence="4" id="KW-1003">Cell membrane</keyword>
<evidence type="ECO:0000256" key="2">
    <source>
        <dbReference type="ARBA" id="ARBA00010145"/>
    </source>
</evidence>
<dbReference type="OrthoDB" id="9805563at2"/>
<name>A0A3S8UD49_9PSED</name>
<dbReference type="Proteomes" id="UP000268230">
    <property type="component" value="Chromosome"/>
</dbReference>
<dbReference type="PANTHER" id="PTHR36838">
    <property type="entry name" value="AUXIN EFFLUX CARRIER FAMILY PROTEIN"/>
    <property type="match status" value="1"/>
</dbReference>
<evidence type="ECO:0000256" key="1">
    <source>
        <dbReference type="ARBA" id="ARBA00004651"/>
    </source>
</evidence>
<keyword evidence="6 8" id="KW-1133">Transmembrane helix</keyword>
<evidence type="ECO:0000256" key="5">
    <source>
        <dbReference type="ARBA" id="ARBA00022692"/>
    </source>
</evidence>
<feature type="transmembrane region" description="Helical" evidence="8">
    <location>
        <begin position="282"/>
        <end position="303"/>
    </location>
</feature>
<gene>
    <name evidence="9" type="ORF">EJA05_00030</name>
</gene>
<accession>A0A3S8UD49</accession>
<feature type="transmembrane region" description="Helical" evidence="8">
    <location>
        <begin position="38"/>
        <end position="57"/>
    </location>
</feature>
<keyword evidence="3" id="KW-0813">Transport</keyword>
<evidence type="ECO:0000256" key="6">
    <source>
        <dbReference type="ARBA" id="ARBA00022989"/>
    </source>
</evidence>
<evidence type="ECO:0000313" key="9">
    <source>
        <dbReference type="EMBL" id="AZL66213.1"/>
    </source>
</evidence>
<organism evidence="9 10">
    <name type="scientific">Pseudomonas entomophila</name>
    <dbReference type="NCBI Taxonomy" id="312306"/>
    <lineage>
        <taxon>Bacteria</taxon>
        <taxon>Pseudomonadati</taxon>
        <taxon>Pseudomonadota</taxon>
        <taxon>Gammaproteobacteria</taxon>
        <taxon>Pseudomonadales</taxon>
        <taxon>Pseudomonadaceae</taxon>
        <taxon>Pseudomonas</taxon>
    </lineage>
</organism>
<dbReference type="KEGG" id="pory:EJA05_00030"/>
<dbReference type="GO" id="GO:0005886">
    <property type="term" value="C:plasma membrane"/>
    <property type="evidence" value="ECO:0007669"/>
    <property type="project" value="UniProtKB-SubCell"/>
</dbReference>